<sequence>MLLPRLPDPVPPARHEIAVSYISRLATLHGMDPQTLWMQVTRPDREGAARRVPIPEQLAALTGRSVHALAGALPELRDAAPDWAMFRHATQSGCHLCDARHPGGRVVRLLPHHTYVCLRHGTWIGPPDIDHPAVGLAQLPEVIDAQRRHHLLLRRYGWAAAYDAVLTAFMICAHIWADGRLPGEDFHVWHTWDSRTYALIPYDHAAKSYTSYSTSKLFAAIYPEVVGLAPLIASPHWRQMACGTATEQARFFAEVGKRVTYPYSKKENGDAVAHWAIADAWRPPSTPLTAYTPGQVRGKLSPLHASRAARHANSVKWYSRINRNQGRTLLFHNHLKPVLLREKTPQYVKWEGTVWHSSRTDDLMKEEVARRRRELQAGAARLRNQRAENARSNWVNPADTAPPFPSSSS</sequence>
<reference evidence="3 4" key="1">
    <citation type="submission" date="2018-05" db="EMBL/GenBank/DDBJ databases">
        <title>Streptomyces venezuelae.</title>
        <authorList>
            <person name="Kim W."/>
            <person name="Lee N."/>
            <person name="Cho B.-K."/>
        </authorList>
    </citation>
    <scope>NUCLEOTIDE SEQUENCE [LARGE SCALE GENOMIC DNA]</scope>
    <source>
        <strain evidence="3 4">ATCC 14583</strain>
    </source>
</reference>
<accession>A0A5P2BB89</accession>
<feature type="domain" description="TniQ" evidence="2">
    <location>
        <begin position="11"/>
        <end position="121"/>
    </location>
</feature>
<organism evidence="3 4">
    <name type="scientific">Streptomyces venezuelae</name>
    <dbReference type="NCBI Taxonomy" id="54571"/>
    <lineage>
        <taxon>Bacteria</taxon>
        <taxon>Bacillati</taxon>
        <taxon>Actinomycetota</taxon>
        <taxon>Actinomycetes</taxon>
        <taxon>Kitasatosporales</taxon>
        <taxon>Streptomycetaceae</taxon>
        <taxon>Streptomyces</taxon>
    </lineage>
</organism>
<keyword evidence="4" id="KW-1185">Reference proteome</keyword>
<dbReference type="AlphaFoldDB" id="A0A5P2BB89"/>
<dbReference type="Pfam" id="PF06527">
    <property type="entry name" value="TniQ"/>
    <property type="match status" value="1"/>
</dbReference>
<evidence type="ECO:0000259" key="2">
    <source>
        <dbReference type="Pfam" id="PF06527"/>
    </source>
</evidence>
<evidence type="ECO:0000313" key="3">
    <source>
        <dbReference type="EMBL" id="QES27317.1"/>
    </source>
</evidence>
<evidence type="ECO:0000313" key="4">
    <source>
        <dbReference type="Proteomes" id="UP000323046"/>
    </source>
</evidence>
<proteinExistence type="predicted"/>
<dbReference type="OrthoDB" id="4966783at2"/>
<gene>
    <name evidence="3" type="ORF">DEJ47_13380</name>
</gene>
<feature type="compositionally biased region" description="Pro residues" evidence="1">
    <location>
        <begin position="400"/>
        <end position="409"/>
    </location>
</feature>
<protein>
    <recommendedName>
        <fullName evidence="2">TniQ domain-containing protein</fullName>
    </recommendedName>
</protein>
<dbReference type="Proteomes" id="UP000323046">
    <property type="component" value="Chromosome"/>
</dbReference>
<feature type="region of interest" description="Disordered" evidence="1">
    <location>
        <begin position="382"/>
        <end position="409"/>
    </location>
</feature>
<name>A0A5P2BB89_STRVZ</name>
<dbReference type="InterPro" id="IPR009492">
    <property type="entry name" value="TniQ"/>
</dbReference>
<evidence type="ECO:0000256" key="1">
    <source>
        <dbReference type="SAM" id="MobiDB-lite"/>
    </source>
</evidence>
<dbReference type="RefSeq" id="WP_150168078.1">
    <property type="nucleotide sequence ID" value="NZ_CP029193.1"/>
</dbReference>
<dbReference type="EMBL" id="CP029193">
    <property type="protein sequence ID" value="QES27317.1"/>
    <property type="molecule type" value="Genomic_DNA"/>
</dbReference>